<keyword evidence="4" id="KW-1185">Reference proteome</keyword>
<evidence type="ECO:0000259" key="2">
    <source>
        <dbReference type="Pfam" id="PF26133"/>
    </source>
</evidence>
<dbReference type="EMBL" id="JXTB01000711">
    <property type="protein sequence ID" value="PON33680.1"/>
    <property type="molecule type" value="Genomic_DNA"/>
</dbReference>
<dbReference type="InterPro" id="IPR058352">
    <property type="entry name" value="DUF8039"/>
</dbReference>
<dbReference type="Proteomes" id="UP000237105">
    <property type="component" value="Unassembled WGS sequence"/>
</dbReference>
<dbReference type="OrthoDB" id="1426731at2759"/>
<gene>
    <name evidence="3" type="ORF">PanWU01x14_350680</name>
</gene>
<comment type="caution">
    <text evidence="3">The sequence shown here is derived from an EMBL/GenBank/DDBJ whole genome shotgun (WGS) entry which is preliminary data.</text>
</comment>
<dbReference type="AlphaFoldDB" id="A0A2P5AAV8"/>
<organism evidence="3 4">
    <name type="scientific">Parasponia andersonii</name>
    <name type="common">Sponia andersonii</name>
    <dbReference type="NCBI Taxonomy" id="3476"/>
    <lineage>
        <taxon>Eukaryota</taxon>
        <taxon>Viridiplantae</taxon>
        <taxon>Streptophyta</taxon>
        <taxon>Embryophyta</taxon>
        <taxon>Tracheophyta</taxon>
        <taxon>Spermatophyta</taxon>
        <taxon>Magnoliopsida</taxon>
        <taxon>eudicotyledons</taxon>
        <taxon>Gunneridae</taxon>
        <taxon>Pentapetalae</taxon>
        <taxon>rosids</taxon>
        <taxon>fabids</taxon>
        <taxon>Rosales</taxon>
        <taxon>Cannabaceae</taxon>
        <taxon>Parasponia</taxon>
    </lineage>
</organism>
<feature type="compositionally biased region" description="Polar residues" evidence="1">
    <location>
        <begin position="21"/>
        <end position="35"/>
    </location>
</feature>
<accession>A0A2P5AAV8</accession>
<dbReference type="Pfam" id="PF26133">
    <property type="entry name" value="DUF8039"/>
    <property type="match status" value="1"/>
</dbReference>
<reference evidence="4" key="1">
    <citation type="submission" date="2016-06" db="EMBL/GenBank/DDBJ databases">
        <title>Parallel loss of symbiosis genes in relatives of nitrogen-fixing non-legume Parasponia.</title>
        <authorList>
            <person name="Van Velzen R."/>
            <person name="Holmer R."/>
            <person name="Bu F."/>
            <person name="Rutten L."/>
            <person name="Van Zeijl A."/>
            <person name="Liu W."/>
            <person name="Santuari L."/>
            <person name="Cao Q."/>
            <person name="Sharma T."/>
            <person name="Shen D."/>
            <person name="Roswanjaya Y."/>
            <person name="Wardhani T."/>
            <person name="Kalhor M.S."/>
            <person name="Jansen J."/>
            <person name="Van den Hoogen J."/>
            <person name="Gungor B."/>
            <person name="Hartog M."/>
            <person name="Hontelez J."/>
            <person name="Verver J."/>
            <person name="Yang W.-C."/>
            <person name="Schijlen E."/>
            <person name="Repin R."/>
            <person name="Schilthuizen M."/>
            <person name="Schranz E."/>
            <person name="Heidstra R."/>
            <person name="Miyata K."/>
            <person name="Fedorova E."/>
            <person name="Kohlen W."/>
            <person name="Bisseling T."/>
            <person name="Smit S."/>
            <person name="Geurts R."/>
        </authorList>
    </citation>
    <scope>NUCLEOTIDE SEQUENCE [LARGE SCALE GENOMIC DNA]</scope>
    <source>
        <strain evidence="4">cv. WU1-14</strain>
    </source>
</reference>
<name>A0A2P5AAV8_PARAD</name>
<feature type="region of interest" description="Disordered" evidence="1">
    <location>
        <begin position="21"/>
        <end position="44"/>
    </location>
</feature>
<evidence type="ECO:0000313" key="4">
    <source>
        <dbReference type="Proteomes" id="UP000237105"/>
    </source>
</evidence>
<evidence type="ECO:0000313" key="3">
    <source>
        <dbReference type="EMBL" id="PON33680.1"/>
    </source>
</evidence>
<feature type="domain" description="DUF8039" evidence="2">
    <location>
        <begin position="61"/>
        <end position="136"/>
    </location>
</feature>
<proteinExistence type="predicted"/>
<evidence type="ECO:0000256" key="1">
    <source>
        <dbReference type="SAM" id="MobiDB-lite"/>
    </source>
</evidence>
<protein>
    <recommendedName>
        <fullName evidence="2">DUF8039 domain-containing protein</fullName>
    </recommendedName>
</protein>
<sequence>MQQMLKEQKERFKAEIAKIQAGQQSNVGGSNITPSQPEVQREEVQPQKIHVNPIVAVGTSSRLKKNRPCKLAVGSRDNIVALRYVQESTLSTIIHSKELGENNFRVSVEVVLDSIALIPIPNPDDDTRLVGDVLGSHLA</sequence>